<reference evidence="6 7" key="1">
    <citation type="submission" date="2018-11" db="EMBL/GenBank/DDBJ databases">
        <authorList>
            <person name="Li F."/>
        </authorList>
    </citation>
    <scope>NUCLEOTIDE SEQUENCE [LARGE SCALE GENOMIC DNA]</scope>
    <source>
        <strain evidence="6 7">Gsoil 818</strain>
    </source>
</reference>
<dbReference type="InterPro" id="IPR001647">
    <property type="entry name" value="HTH_TetR"/>
</dbReference>
<dbReference type="RefSeq" id="WP_123224668.1">
    <property type="nucleotide sequence ID" value="NZ_RJSF01000046.1"/>
</dbReference>
<dbReference type="Proteomes" id="UP000279994">
    <property type="component" value="Unassembled WGS sequence"/>
</dbReference>
<keyword evidence="1" id="KW-0805">Transcription regulation</keyword>
<keyword evidence="2 4" id="KW-0238">DNA-binding</keyword>
<evidence type="ECO:0000256" key="1">
    <source>
        <dbReference type="ARBA" id="ARBA00023015"/>
    </source>
</evidence>
<evidence type="ECO:0000256" key="3">
    <source>
        <dbReference type="ARBA" id="ARBA00023163"/>
    </source>
</evidence>
<name>A0A3N0GIZ1_9ACTN</name>
<feature type="domain" description="HTH tetR-type" evidence="5">
    <location>
        <begin position="10"/>
        <end position="70"/>
    </location>
</feature>
<proteinExistence type="predicted"/>
<evidence type="ECO:0000259" key="5">
    <source>
        <dbReference type="PROSITE" id="PS50977"/>
    </source>
</evidence>
<dbReference type="Gene3D" id="1.10.357.10">
    <property type="entry name" value="Tetracycline Repressor, domain 2"/>
    <property type="match status" value="1"/>
</dbReference>
<dbReference type="AlphaFoldDB" id="A0A3N0GIZ1"/>
<dbReference type="PANTHER" id="PTHR47506:SF3">
    <property type="entry name" value="HTH-TYPE TRANSCRIPTIONAL REGULATOR LMRA"/>
    <property type="match status" value="1"/>
</dbReference>
<protein>
    <submittedName>
        <fullName evidence="6">TetR/AcrR family transcriptional regulator</fullName>
    </submittedName>
</protein>
<dbReference type="Pfam" id="PF00440">
    <property type="entry name" value="TetR_N"/>
    <property type="match status" value="1"/>
</dbReference>
<gene>
    <name evidence="6" type="ORF">EFL26_19945</name>
</gene>
<dbReference type="EMBL" id="RJSF01000046">
    <property type="protein sequence ID" value="RNM12088.1"/>
    <property type="molecule type" value="Genomic_DNA"/>
</dbReference>
<dbReference type="PANTHER" id="PTHR47506">
    <property type="entry name" value="TRANSCRIPTIONAL REGULATORY PROTEIN"/>
    <property type="match status" value="1"/>
</dbReference>
<evidence type="ECO:0000313" key="7">
    <source>
        <dbReference type="Proteomes" id="UP000279994"/>
    </source>
</evidence>
<keyword evidence="3" id="KW-0804">Transcription</keyword>
<dbReference type="SUPFAM" id="SSF46689">
    <property type="entry name" value="Homeodomain-like"/>
    <property type="match status" value="1"/>
</dbReference>
<dbReference type="SUPFAM" id="SSF48498">
    <property type="entry name" value="Tetracyclin repressor-like, C-terminal domain"/>
    <property type="match status" value="1"/>
</dbReference>
<dbReference type="OrthoDB" id="4214267at2"/>
<evidence type="ECO:0000313" key="6">
    <source>
        <dbReference type="EMBL" id="RNM12088.1"/>
    </source>
</evidence>
<dbReference type="InterPro" id="IPR036271">
    <property type="entry name" value="Tet_transcr_reg_TetR-rel_C_sf"/>
</dbReference>
<comment type="caution">
    <text evidence="6">The sequence shown here is derived from an EMBL/GenBank/DDBJ whole genome shotgun (WGS) entry which is preliminary data.</text>
</comment>
<sequence length="188" mass="20330">MTTTTQTRKPGARARLIAAAERLFYAEGIHAVGVDRLCAEAGVSKRSLYQHFGGKDDVVTAMVQARADEFGRQLTGENRSPRGRVLVVFEALDRGSEAPDFHGCPFVGAVTELKDRDHPAARLAREQKNRLTEYFQAALIDGGARDPGLLAPQLTLIFDGASAHAMMHFGSTPATRQAVETLLSAHGM</sequence>
<keyword evidence="7" id="KW-1185">Reference proteome</keyword>
<dbReference type="InterPro" id="IPR009057">
    <property type="entry name" value="Homeodomain-like_sf"/>
</dbReference>
<evidence type="ECO:0000256" key="2">
    <source>
        <dbReference type="ARBA" id="ARBA00023125"/>
    </source>
</evidence>
<evidence type="ECO:0000256" key="4">
    <source>
        <dbReference type="PROSITE-ProRule" id="PRU00335"/>
    </source>
</evidence>
<feature type="DNA-binding region" description="H-T-H motif" evidence="4">
    <location>
        <begin position="33"/>
        <end position="52"/>
    </location>
</feature>
<dbReference type="PRINTS" id="PR00455">
    <property type="entry name" value="HTHTETR"/>
</dbReference>
<dbReference type="PROSITE" id="PS50977">
    <property type="entry name" value="HTH_TETR_2"/>
    <property type="match status" value="1"/>
</dbReference>
<dbReference type="GO" id="GO:0003677">
    <property type="term" value="F:DNA binding"/>
    <property type="evidence" value="ECO:0007669"/>
    <property type="project" value="UniProtKB-UniRule"/>
</dbReference>
<accession>A0A3N0GIZ1</accession>
<organism evidence="6 7">
    <name type="scientific">Nocardioides pocheonensis</name>
    <dbReference type="NCBI Taxonomy" id="661485"/>
    <lineage>
        <taxon>Bacteria</taxon>
        <taxon>Bacillati</taxon>
        <taxon>Actinomycetota</taxon>
        <taxon>Actinomycetes</taxon>
        <taxon>Propionibacteriales</taxon>
        <taxon>Nocardioidaceae</taxon>
        <taxon>Nocardioides</taxon>
    </lineage>
</organism>